<dbReference type="PROSITE" id="PS01173">
    <property type="entry name" value="LIPASE_GDXG_HIS"/>
    <property type="match status" value="1"/>
</dbReference>
<evidence type="ECO:0000256" key="2">
    <source>
        <dbReference type="ARBA" id="ARBA00022801"/>
    </source>
</evidence>
<reference evidence="4" key="1">
    <citation type="submission" date="2020-10" db="EMBL/GenBank/DDBJ databases">
        <authorList>
            <person name="Gilroy R."/>
        </authorList>
    </citation>
    <scope>NUCLEOTIDE SEQUENCE</scope>
    <source>
        <strain evidence="4">ChiSxjej1B13-7958</strain>
    </source>
</reference>
<dbReference type="PANTHER" id="PTHR48081">
    <property type="entry name" value="AB HYDROLASE SUPERFAMILY PROTEIN C4A8.06C"/>
    <property type="match status" value="1"/>
</dbReference>
<sequence>MREYDKQEVAFLQKQDTMVTYEGMPVLIKKSPTAKASGWLDEHERALIERQRAEQAKAPSEPKEPSVQEIRDSMGFPNRNLCTEELYTKFETIHAGGNEVGLWRYYKRFSERKPGKPCLIFFHGGGWLGGTPYTVENPCRLIAQLADAVVFNVDYSLAPEKKFPNGFQDCCAAVRHVWEHAEEYGVDRQKIAVGGDSAGGNLAAAVSLWDRDMGTHDIALQVLIYPCVTMLYTGNPGYRFDLGAFEICEEQRELIDSLICIARPQSEEDNRIEMEHVYLPNRETAYHPYVSPLLALSHRGLPKALCISAEFDGLRLQTEYYAGLLRKNGCEARAIRYNGVSHAFLDKLGFLPQTEDLCMEIAQELKQL</sequence>
<dbReference type="EMBL" id="DVGZ01000060">
    <property type="protein sequence ID" value="HIR47205.1"/>
    <property type="molecule type" value="Genomic_DNA"/>
</dbReference>
<dbReference type="Gene3D" id="3.40.50.1820">
    <property type="entry name" value="alpha/beta hydrolase"/>
    <property type="match status" value="1"/>
</dbReference>
<dbReference type="Pfam" id="PF07859">
    <property type="entry name" value="Abhydrolase_3"/>
    <property type="match status" value="1"/>
</dbReference>
<evidence type="ECO:0000259" key="3">
    <source>
        <dbReference type="Pfam" id="PF07859"/>
    </source>
</evidence>
<feature type="domain" description="Alpha/beta hydrolase fold-3" evidence="3">
    <location>
        <begin position="119"/>
        <end position="345"/>
    </location>
</feature>
<dbReference type="InterPro" id="IPR029058">
    <property type="entry name" value="AB_hydrolase_fold"/>
</dbReference>
<evidence type="ECO:0000313" key="5">
    <source>
        <dbReference type="Proteomes" id="UP000824242"/>
    </source>
</evidence>
<evidence type="ECO:0000256" key="1">
    <source>
        <dbReference type="ARBA" id="ARBA00010515"/>
    </source>
</evidence>
<dbReference type="GO" id="GO:0016787">
    <property type="term" value="F:hydrolase activity"/>
    <property type="evidence" value="ECO:0007669"/>
    <property type="project" value="UniProtKB-KW"/>
</dbReference>
<comment type="similarity">
    <text evidence="1">Belongs to the 'GDXG' lipolytic enzyme family.</text>
</comment>
<dbReference type="InterPro" id="IPR002168">
    <property type="entry name" value="Lipase_GDXG_HIS_AS"/>
</dbReference>
<dbReference type="InterPro" id="IPR013094">
    <property type="entry name" value="AB_hydrolase_3"/>
</dbReference>
<dbReference type="PANTHER" id="PTHR48081:SF8">
    <property type="entry name" value="ALPHA_BETA HYDROLASE FOLD-3 DOMAIN-CONTAINING PROTEIN-RELATED"/>
    <property type="match status" value="1"/>
</dbReference>
<evidence type="ECO:0000313" key="4">
    <source>
        <dbReference type="EMBL" id="HIR47205.1"/>
    </source>
</evidence>
<keyword evidence="2 4" id="KW-0378">Hydrolase</keyword>
<gene>
    <name evidence="4" type="ORF">IAB89_06040</name>
</gene>
<reference evidence="4" key="2">
    <citation type="journal article" date="2021" name="PeerJ">
        <title>Extensive microbial diversity within the chicken gut microbiome revealed by metagenomics and culture.</title>
        <authorList>
            <person name="Gilroy R."/>
            <person name="Ravi A."/>
            <person name="Getino M."/>
            <person name="Pursley I."/>
            <person name="Horton D.L."/>
            <person name="Alikhan N.F."/>
            <person name="Baker D."/>
            <person name="Gharbi K."/>
            <person name="Hall N."/>
            <person name="Watson M."/>
            <person name="Adriaenssens E.M."/>
            <person name="Foster-Nyarko E."/>
            <person name="Jarju S."/>
            <person name="Secka A."/>
            <person name="Antonio M."/>
            <person name="Oren A."/>
            <person name="Chaudhuri R.R."/>
            <person name="La Ragione R."/>
            <person name="Hildebrand F."/>
            <person name="Pallen M.J."/>
        </authorList>
    </citation>
    <scope>NUCLEOTIDE SEQUENCE</scope>
    <source>
        <strain evidence="4">ChiSxjej1B13-7958</strain>
    </source>
</reference>
<comment type="caution">
    <text evidence="4">The sequence shown here is derived from an EMBL/GenBank/DDBJ whole genome shotgun (WGS) entry which is preliminary data.</text>
</comment>
<protein>
    <submittedName>
        <fullName evidence="4">Alpha/beta hydrolase</fullName>
    </submittedName>
</protein>
<organism evidence="4 5">
    <name type="scientific">Candidatus Caccousia avicola</name>
    <dbReference type="NCBI Taxonomy" id="2840721"/>
    <lineage>
        <taxon>Bacteria</taxon>
        <taxon>Bacillati</taxon>
        <taxon>Bacillota</taxon>
        <taxon>Clostridia</taxon>
        <taxon>Eubacteriales</taxon>
        <taxon>Oscillospiraceae</taxon>
        <taxon>Oscillospiraceae incertae sedis</taxon>
        <taxon>Candidatus Caccousia</taxon>
    </lineage>
</organism>
<dbReference type="Proteomes" id="UP000824242">
    <property type="component" value="Unassembled WGS sequence"/>
</dbReference>
<accession>A0A9D1DEC1</accession>
<dbReference type="SUPFAM" id="SSF53474">
    <property type="entry name" value="alpha/beta-Hydrolases"/>
    <property type="match status" value="1"/>
</dbReference>
<name>A0A9D1DEC1_9FIRM</name>
<dbReference type="InterPro" id="IPR050300">
    <property type="entry name" value="GDXG_lipolytic_enzyme"/>
</dbReference>
<proteinExistence type="inferred from homology"/>
<dbReference type="AlphaFoldDB" id="A0A9D1DEC1"/>